<gene>
    <name evidence="1" type="ORF">ELS83_20765</name>
</gene>
<protein>
    <submittedName>
        <fullName evidence="1">SEC-C domain-containing protein</fullName>
    </submittedName>
</protein>
<keyword evidence="2" id="KW-1185">Reference proteome</keyword>
<sequence>MNFLRKLIRKLLSNQDSFEYKEFERNEKCYCESGKKYKQCHLPVLNKKGKLALHETNLSTGEKRVRIYSVRKYKGLSTRMKTSLRGVDVQATNVALNDHNNLQDIYRN</sequence>
<reference evidence="1 2" key="1">
    <citation type="submission" date="2018-12" db="EMBL/GenBank/DDBJ databases">
        <title>Marinifilum JC070 sp. nov., a marine bacterium isolated from Yongle Blue Hole in the South China Sea.</title>
        <authorList>
            <person name="Fu T."/>
        </authorList>
    </citation>
    <scope>NUCLEOTIDE SEQUENCE [LARGE SCALE GENOMIC DNA]</scope>
    <source>
        <strain evidence="1 2">JC070</strain>
    </source>
</reference>
<dbReference type="InterPro" id="IPR004027">
    <property type="entry name" value="SEC_C_motif"/>
</dbReference>
<dbReference type="Pfam" id="PF02810">
    <property type="entry name" value="SEC-C"/>
    <property type="match status" value="1"/>
</dbReference>
<dbReference type="RefSeq" id="WP_171597494.1">
    <property type="nucleotide sequence ID" value="NZ_RZNH01000058.1"/>
</dbReference>
<dbReference type="Proteomes" id="UP000732105">
    <property type="component" value="Unassembled WGS sequence"/>
</dbReference>
<proteinExistence type="predicted"/>
<organism evidence="1 2">
    <name type="scientific">Marinifilum caeruleilacunae</name>
    <dbReference type="NCBI Taxonomy" id="2499076"/>
    <lineage>
        <taxon>Bacteria</taxon>
        <taxon>Pseudomonadati</taxon>
        <taxon>Bacteroidota</taxon>
        <taxon>Bacteroidia</taxon>
        <taxon>Marinilabiliales</taxon>
        <taxon>Marinifilaceae</taxon>
    </lineage>
</organism>
<comment type="caution">
    <text evidence="1">The sequence shown here is derived from an EMBL/GenBank/DDBJ whole genome shotgun (WGS) entry which is preliminary data.</text>
</comment>
<dbReference type="Gene3D" id="3.10.450.50">
    <property type="match status" value="1"/>
</dbReference>
<dbReference type="EMBL" id="RZNH01000058">
    <property type="protein sequence ID" value="NOU62235.1"/>
    <property type="molecule type" value="Genomic_DNA"/>
</dbReference>
<name>A0ABX1X1E4_9BACT</name>
<dbReference type="SUPFAM" id="SSF103642">
    <property type="entry name" value="Sec-C motif"/>
    <property type="match status" value="1"/>
</dbReference>
<evidence type="ECO:0000313" key="2">
    <source>
        <dbReference type="Proteomes" id="UP000732105"/>
    </source>
</evidence>
<accession>A0ABX1X1E4</accession>
<evidence type="ECO:0000313" key="1">
    <source>
        <dbReference type="EMBL" id="NOU62235.1"/>
    </source>
</evidence>